<evidence type="ECO:0000313" key="3">
    <source>
        <dbReference type="EMBL" id="ALC49131.1"/>
    </source>
</evidence>
<dbReference type="AlphaFoldDB" id="A0A0M5J867"/>
<dbReference type="Proteomes" id="UP000494163">
    <property type="component" value="Chromosome X"/>
</dbReference>
<sequence length="171" mass="19254">MSDNEEQQAAAQCSGSTGSLRRVPSANANVFRSLFETLEAEHLKLQALEERRLKLTEEMKNLRHMLQLENQKLRKSVQRTTEQSSTQQHVTEFNRQELTTLLNDTDNRPIELEAAEPSLEHFVEIVEIADSNEAMRTSTPIPLELKSLAESYKTVASEGSAQDEAATAQKN</sequence>
<evidence type="ECO:0000256" key="1">
    <source>
        <dbReference type="SAM" id="Coils"/>
    </source>
</evidence>
<accession>A0A0M5J867</accession>
<gene>
    <name evidence="3" type="ORF">Dbus_chrXg987</name>
</gene>
<evidence type="ECO:0000313" key="4">
    <source>
        <dbReference type="Proteomes" id="UP000494163"/>
    </source>
</evidence>
<evidence type="ECO:0000256" key="2">
    <source>
        <dbReference type="SAM" id="MobiDB-lite"/>
    </source>
</evidence>
<reference evidence="3 4" key="1">
    <citation type="submission" date="2015-08" db="EMBL/GenBank/DDBJ databases">
        <title>Ancestral chromatin configuration constrains chromatin evolution on differentiating sex chromosomes in Drosophila.</title>
        <authorList>
            <person name="Zhou Q."/>
            <person name="Bachtrog D."/>
        </authorList>
    </citation>
    <scope>NUCLEOTIDE SEQUENCE [LARGE SCALE GENOMIC DNA]</scope>
    <source>
        <tissue evidence="3">Whole larvae</tissue>
    </source>
</reference>
<name>A0A0M5J867_DROBS</name>
<feature type="region of interest" description="Disordered" evidence="2">
    <location>
        <begin position="1"/>
        <end position="22"/>
    </location>
</feature>
<dbReference type="OrthoDB" id="7865766at2759"/>
<dbReference type="EMBL" id="CP012528">
    <property type="protein sequence ID" value="ALC49131.1"/>
    <property type="molecule type" value="Genomic_DNA"/>
</dbReference>
<organism evidence="3 4">
    <name type="scientific">Drosophila busckii</name>
    <name type="common">Fruit fly</name>
    <dbReference type="NCBI Taxonomy" id="30019"/>
    <lineage>
        <taxon>Eukaryota</taxon>
        <taxon>Metazoa</taxon>
        <taxon>Ecdysozoa</taxon>
        <taxon>Arthropoda</taxon>
        <taxon>Hexapoda</taxon>
        <taxon>Insecta</taxon>
        <taxon>Pterygota</taxon>
        <taxon>Neoptera</taxon>
        <taxon>Endopterygota</taxon>
        <taxon>Diptera</taxon>
        <taxon>Brachycera</taxon>
        <taxon>Muscomorpha</taxon>
        <taxon>Ephydroidea</taxon>
        <taxon>Drosophilidae</taxon>
        <taxon>Drosophila</taxon>
    </lineage>
</organism>
<proteinExistence type="predicted"/>
<keyword evidence="4" id="KW-1185">Reference proteome</keyword>
<feature type="compositionally biased region" description="Polar residues" evidence="2">
    <location>
        <begin position="7"/>
        <end position="19"/>
    </location>
</feature>
<protein>
    <submittedName>
        <fullName evidence="3">CG32655</fullName>
    </submittedName>
</protein>
<keyword evidence="1" id="KW-0175">Coiled coil</keyword>
<dbReference type="STRING" id="30019.A0A0M5J867"/>
<feature type="coiled-coil region" evidence="1">
    <location>
        <begin position="38"/>
        <end position="83"/>
    </location>
</feature>